<dbReference type="AlphaFoldDB" id="S4P9D8"/>
<organism evidence="1">
    <name type="scientific">Pararge aegeria</name>
    <name type="common">speckled wood butterfly</name>
    <dbReference type="NCBI Taxonomy" id="116150"/>
    <lineage>
        <taxon>Eukaryota</taxon>
        <taxon>Metazoa</taxon>
        <taxon>Ecdysozoa</taxon>
        <taxon>Arthropoda</taxon>
        <taxon>Hexapoda</taxon>
        <taxon>Insecta</taxon>
        <taxon>Pterygota</taxon>
        <taxon>Neoptera</taxon>
        <taxon>Endopterygota</taxon>
        <taxon>Lepidoptera</taxon>
        <taxon>Glossata</taxon>
        <taxon>Ditrysia</taxon>
        <taxon>Papilionoidea</taxon>
        <taxon>Nymphalidae</taxon>
        <taxon>Satyrinae</taxon>
        <taxon>Satyrini</taxon>
        <taxon>Parargina</taxon>
        <taxon>Pararge</taxon>
    </lineage>
</organism>
<evidence type="ECO:0000313" key="1">
    <source>
        <dbReference type="EMBL" id="JAA88766.1"/>
    </source>
</evidence>
<protein>
    <submittedName>
        <fullName evidence="1">Uncharacterized protein</fullName>
    </submittedName>
</protein>
<dbReference type="EMBL" id="GAIX01003794">
    <property type="protein sequence ID" value="JAA88766.1"/>
    <property type="molecule type" value="Transcribed_RNA"/>
</dbReference>
<reference evidence="1" key="1">
    <citation type="journal article" date="2013" name="BMC Genomics">
        <title>Unscrambling butterfly oogenesis.</title>
        <authorList>
            <person name="Carter J.M."/>
            <person name="Baker S.C."/>
            <person name="Pink R."/>
            <person name="Carter D.R."/>
            <person name="Collins A."/>
            <person name="Tomlin J."/>
            <person name="Gibbs M."/>
            <person name="Breuker C.J."/>
        </authorList>
    </citation>
    <scope>NUCLEOTIDE SEQUENCE</scope>
    <source>
        <tissue evidence="1">Ovary</tissue>
    </source>
</reference>
<reference evidence="1" key="2">
    <citation type="submission" date="2013-05" db="EMBL/GenBank/DDBJ databases">
        <authorList>
            <person name="Carter J.-M."/>
            <person name="Baker S.C."/>
            <person name="Pink R."/>
            <person name="Carter D.R.F."/>
            <person name="Collins A."/>
            <person name="Tomlin J."/>
            <person name="Gibbs M."/>
            <person name="Breuker C.J."/>
        </authorList>
    </citation>
    <scope>NUCLEOTIDE SEQUENCE</scope>
    <source>
        <tissue evidence="1">Ovary</tissue>
    </source>
</reference>
<sequence>MYYFLPSLPISVIWQTHCQFNFLYTEINLISQAKYFTLYLTLLSKMLFGKHSQFHTRHSNVKTFVSKKIIGFRDCSIC</sequence>
<accession>S4P9D8</accession>
<name>S4P9D8_9NEOP</name>
<proteinExistence type="predicted"/>